<accession>A0ABN8NLK6</accession>
<dbReference type="CDD" id="cd00637">
    <property type="entry name" value="7tm_classA_rhodopsin-like"/>
    <property type="match status" value="1"/>
</dbReference>
<dbReference type="SUPFAM" id="SSF81321">
    <property type="entry name" value="Family A G protein-coupled receptor-like"/>
    <property type="match status" value="1"/>
</dbReference>
<keyword evidence="3 8" id="KW-1133">Transmembrane helix</keyword>
<evidence type="ECO:0000256" key="1">
    <source>
        <dbReference type="ARBA" id="ARBA00004141"/>
    </source>
</evidence>
<name>A0ABN8NLK6_9CNID</name>
<gene>
    <name evidence="10" type="ORF">PLOB_00020695</name>
</gene>
<keyword evidence="6" id="KW-0675">Receptor</keyword>
<evidence type="ECO:0000256" key="3">
    <source>
        <dbReference type="ARBA" id="ARBA00022989"/>
    </source>
</evidence>
<keyword evidence="7" id="KW-0807">Transducer</keyword>
<evidence type="ECO:0000256" key="4">
    <source>
        <dbReference type="ARBA" id="ARBA00023040"/>
    </source>
</evidence>
<comment type="caution">
    <text evidence="10">The sequence shown here is derived from an EMBL/GenBank/DDBJ whole genome shotgun (WGS) entry which is preliminary data.</text>
</comment>
<dbReference type="Pfam" id="PF00001">
    <property type="entry name" value="7tm_1"/>
    <property type="match status" value="1"/>
</dbReference>
<dbReference type="InterPro" id="IPR017452">
    <property type="entry name" value="GPCR_Rhodpsn_7TM"/>
</dbReference>
<evidence type="ECO:0000313" key="10">
    <source>
        <dbReference type="EMBL" id="CAH3111926.1"/>
    </source>
</evidence>
<keyword evidence="2 8" id="KW-0812">Transmembrane</keyword>
<evidence type="ECO:0000256" key="6">
    <source>
        <dbReference type="ARBA" id="ARBA00023170"/>
    </source>
</evidence>
<protein>
    <recommendedName>
        <fullName evidence="9">G-protein coupled receptors family 1 profile domain-containing protein</fullName>
    </recommendedName>
</protein>
<reference evidence="10 11" key="1">
    <citation type="submission" date="2022-05" db="EMBL/GenBank/DDBJ databases">
        <authorList>
            <consortium name="Genoscope - CEA"/>
            <person name="William W."/>
        </authorList>
    </citation>
    <scope>NUCLEOTIDE SEQUENCE [LARGE SCALE GENOMIC DNA]</scope>
</reference>
<dbReference type="Gene3D" id="1.20.1070.10">
    <property type="entry name" value="Rhodopsin 7-helix transmembrane proteins"/>
    <property type="match status" value="1"/>
</dbReference>
<feature type="transmembrane region" description="Helical" evidence="8">
    <location>
        <begin position="134"/>
        <end position="150"/>
    </location>
</feature>
<feature type="transmembrane region" description="Helical" evidence="8">
    <location>
        <begin position="32"/>
        <end position="52"/>
    </location>
</feature>
<dbReference type="InterPro" id="IPR000276">
    <property type="entry name" value="GPCR_Rhodpsn"/>
</dbReference>
<evidence type="ECO:0000256" key="5">
    <source>
        <dbReference type="ARBA" id="ARBA00023136"/>
    </source>
</evidence>
<keyword evidence="4" id="KW-0297">G-protein coupled receptor</keyword>
<feature type="transmembrane region" description="Helical" evidence="8">
    <location>
        <begin position="83"/>
        <end position="106"/>
    </location>
</feature>
<evidence type="ECO:0000256" key="8">
    <source>
        <dbReference type="SAM" id="Phobius"/>
    </source>
</evidence>
<organism evidence="10 11">
    <name type="scientific">Porites lobata</name>
    <dbReference type="NCBI Taxonomy" id="104759"/>
    <lineage>
        <taxon>Eukaryota</taxon>
        <taxon>Metazoa</taxon>
        <taxon>Cnidaria</taxon>
        <taxon>Anthozoa</taxon>
        <taxon>Hexacorallia</taxon>
        <taxon>Scleractinia</taxon>
        <taxon>Fungiina</taxon>
        <taxon>Poritidae</taxon>
        <taxon>Porites</taxon>
    </lineage>
</organism>
<evidence type="ECO:0000256" key="2">
    <source>
        <dbReference type="ARBA" id="ARBA00022692"/>
    </source>
</evidence>
<dbReference type="PROSITE" id="PS00237">
    <property type="entry name" value="G_PROTEIN_RECEP_F1_1"/>
    <property type="match status" value="1"/>
</dbReference>
<comment type="subcellular location">
    <subcellularLocation>
        <location evidence="1">Membrane</location>
        <topology evidence="1">Multi-pass membrane protein</topology>
    </subcellularLocation>
</comment>
<sequence>MIVSVQNLVLIAVDRFGAVVFPLRSPLIRSKLCPFFISATWIVAAAFIWPHLFTYQLIEYSGEILCEMRWTKAFGESSSVADYILAATILFTYIPVMVLVFLYSIIIIKLKTQAHPGEQSANIQQQRNKRNRNVLHMSIAIVLVFVSLLTV</sequence>
<dbReference type="PROSITE" id="PS50262">
    <property type="entry name" value="G_PROTEIN_RECEP_F1_2"/>
    <property type="match status" value="1"/>
</dbReference>
<evidence type="ECO:0000256" key="7">
    <source>
        <dbReference type="ARBA" id="ARBA00023224"/>
    </source>
</evidence>
<feature type="domain" description="G-protein coupled receptors family 1 profile" evidence="9">
    <location>
        <begin position="1"/>
        <end position="151"/>
    </location>
</feature>
<dbReference type="Proteomes" id="UP001159405">
    <property type="component" value="Unassembled WGS sequence"/>
</dbReference>
<keyword evidence="5 8" id="KW-0472">Membrane</keyword>
<proteinExistence type="predicted"/>
<dbReference type="EMBL" id="CALNXK010000024">
    <property type="protein sequence ID" value="CAH3111926.1"/>
    <property type="molecule type" value="Genomic_DNA"/>
</dbReference>
<evidence type="ECO:0000259" key="9">
    <source>
        <dbReference type="PROSITE" id="PS50262"/>
    </source>
</evidence>
<dbReference type="PANTHER" id="PTHR24243:SF208">
    <property type="entry name" value="PYROKININ-1 RECEPTOR"/>
    <property type="match status" value="1"/>
</dbReference>
<keyword evidence="11" id="KW-1185">Reference proteome</keyword>
<dbReference type="PANTHER" id="PTHR24243">
    <property type="entry name" value="G-PROTEIN COUPLED RECEPTOR"/>
    <property type="match status" value="1"/>
</dbReference>
<evidence type="ECO:0000313" key="11">
    <source>
        <dbReference type="Proteomes" id="UP001159405"/>
    </source>
</evidence>